<proteinExistence type="predicted"/>
<organism evidence="2 3">
    <name type="scientific">Marchantia polymorpha subsp. ruderalis</name>
    <dbReference type="NCBI Taxonomy" id="1480154"/>
    <lineage>
        <taxon>Eukaryota</taxon>
        <taxon>Viridiplantae</taxon>
        <taxon>Streptophyta</taxon>
        <taxon>Embryophyta</taxon>
        <taxon>Marchantiophyta</taxon>
        <taxon>Marchantiopsida</taxon>
        <taxon>Marchantiidae</taxon>
        <taxon>Marchantiales</taxon>
        <taxon>Marchantiaceae</taxon>
        <taxon>Marchantia</taxon>
    </lineage>
</organism>
<evidence type="ECO:0000256" key="1">
    <source>
        <dbReference type="SAM" id="MobiDB-lite"/>
    </source>
</evidence>
<dbReference type="Proteomes" id="UP000077202">
    <property type="component" value="Unassembled WGS sequence"/>
</dbReference>
<name>A0A176WMM5_MARPO</name>
<accession>A0A176WMM5</accession>
<protein>
    <submittedName>
        <fullName evidence="2">Uncharacterized protein</fullName>
    </submittedName>
</protein>
<sequence>MNAKVLTRHSPDALQKAPKQAKPGQIHRTSSKSEILGSDKKKDTIYSTNRTEKFTKQDHIHKMTLRKTLDRQRELRAVLREGWRNRILVHADAVNSTTLQSGTPWLAAENADVRIAIPACDRRIVVESSSSAATCTSTQGLRQAMHAHAHHHHHQQQQQQEGEAFLRMAGSEKRTRARTNVKLEPPD</sequence>
<reference evidence="2" key="1">
    <citation type="submission" date="2016-03" db="EMBL/GenBank/DDBJ databases">
        <title>Mechanisms controlling the formation of the plant cell surface in tip-growing cells are functionally conserved among land plants.</title>
        <authorList>
            <person name="Honkanen S."/>
            <person name="Jones V.A."/>
            <person name="Morieri G."/>
            <person name="Champion C."/>
            <person name="Hetherington A.J."/>
            <person name="Kelly S."/>
            <person name="Saint-Marcoux D."/>
            <person name="Proust H."/>
            <person name="Prescott H."/>
            <person name="Dolan L."/>
        </authorList>
    </citation>
    <scope>NUCLEOTIDE SEQUENCE [LARGE SCALE GENOMIC DNA]</scope>
    <source>
        <tissue evidence="2">Whole gametophyte</tissue>
    </source>
</reference>
<evidence type="ECO:0000313" key="2">
    <source>
        <dbReference type="EMBL" id="OAE34309.1"/>
    </source>
</evidence>
<keyword evidence="3" id="KW-1185">Reference proteome</keyword>
<feature type="region of interest" description="Disordered" evidence="1">
    <location>
        <begin position="168"/>
        <end position="187"/>
    </location>
</feature>
<dbReference type="AlphaFoldDB" id="A0A176WMM5"/>
<gene>
    <name evidence="2" type="ORF">AXG93_3235s1120</name>
</gene>
<dbReference type="EMBL" id="LVLJ01000419">
    <property type="protein sequence ID" value="OAE34309.1"/>
    <property type="molecule type" value="Genomic_DNA"/>
</dbReference>
<evidence type="ECO:0000313" key="3">
    <source>
        <dbReference type="Proteomes" id="UP000077202"/>
    </source>
</evidence>
<comment type="caution">
    <text evidence="2">The sequence shown here is derived from an EMBL/GenBank/DDBJ whole genome shotgun (WGS) entry which is preliminary data.</text>
</comment>
<feature type="region of interest" description="Disordered" evidence="1">
    <location>
        <begin position="1"/>
        <end position="42"/>
    </location>
</feature>